<dbReference type="InParanoid" id="A0A1Z5JQ72"/>
<proteinExistence type="inferred from homology"/>
<comment type="caution">
    <text evidence="15">The sequence shown here is derived from an EMBL/GenBank/DDBJ whole genome shotgun (WGS) entry which is preliminary data.</text>
</comment>
<evidence type="ECO:0000256" key="1">
    <source>
        <dbReference type="ARBA" id="ARBA00004477"/>
    </source>
</evidence>
<feature type="transmembrane region" description="Helical" evidence="14">
    <location>
        <begin position="51"/>
        <end position="68"/>
    </location>
</feature>
<evidence type="ECO:0000256" key="7">
    <source>
        <dbReference type="ARBA" id="ARBA00022692"/>
    </source>
</evidence>
<dbReference type="InterPro" id="IPR007130">
    <property type="entry name" value="DAGAT"/>
</dbReference>
<comment type="similarity">
    <text evidence="4 14">Belongs to the diacylglycerol acyltransferase family.</text>
</comment>
<keyword evidence="6 14" id="KW-0808">Transferase</keyword>
<dbReference type="PANTHER" id="PTHR12317:SF0">
    <property type="entry name" value="ACYLTRANSFERASE"/>
    <property type="match status" value="1"/>
</dbReference>
<dbReference type="GO" id="GO:0006071">
    <property type="term" value="P:glycerol metabolic process"/>
    <property type="evidence" value="ECO:0007669"/>
    <property type="project" value="UniProtKB-KW"/>
</dbReference>
<feature type="transmembrane region" description="Helical" evidence="14">
    <location>
        <begin position="21"/>
        <end position="45"/>
    </location>
</feature>
<evidence type="ECO:0000256" key="2">
    <source>
        <dbReference type="ARBA" id="ARBA00004771"/>
    </source>
</evidence>
<evidence type="ECO:0000313" key="16">
    <source>
        <dbReference type="Proteomes" id="UP000198406"/>
    </source>
</evidence>
<evidence type="ECO:0000256" key="3">
    <source>
        <dbReference type="ARBA" id="ARBA00005189"/>
    </source>
</evidence>
<dbReference type="AlphaFoldDB" id="A0A1Z5JQ72"/>
<sequence length="334" mass="38179">MQQSPPRQITPARSDEGCSELYGFLAVSLIAVPVIGFNLLLLLAFYLYPKYVGLFIILPYYSYILVLSRPERKYSARWEWFSRYFPLLQIFRRYLRMNVIVNYKLKDAQSKEHAQFLFAVFPHGCNSDYRIALDGRLFDALPNVARNVTSLAATVLFRIPLVRELALWTNCVDASRSVADNLLHKGKSILVLPGGQAEQIRTVYGREIVYLKKRKGFIKLAMTHGVPVVPGYVFGASDYFYTSSFALHFRLWLVKTFGISIPLAFGQYFTPLCPRAVATTIVFGDPIRFEAKIDRQPSVEEVDQAHAQFCTALTCLFDHHKKEFGYGDRVLEIC</sequence>
<keyword evidence="5" id="KW-0444">Lipid biosynthesis</keyword>
<evidence type="ECO:0000313" key="15">
    <source>
        <dbReference type="EMBL" id="GAX16180.1"/>
    </source>
</evidence>
<keyword evidence="12 14" id="KW-0472">Membrane</keyword>
<dbReference type="GO" id="GO:0004144">
    <property type="term" value="F:diacylglycerol O-acyltransferase activity"/>
    <property type="evidence" value="ECO:0007669"/>
    <property type="project" value="TreeGrafter"/>
</dbReference>
<dbReference type="OrthoDB" id="264532at2759"/>
<reference evidence="15 16" key="1">
    <citation type="journal article" date="2015" name="Plant Cell">
        <title>Oil accumulation by the oleaginous diatom Fistulifera solaris as revealed by the genome and transcriptome.</title>
        <authorList>
            <person name="Tanaka T."/>
            <person name="Maeda Y."/>
            <person name="Veluchamy A."/>
            <person name="Tanaka M."/>
            <person name="Abida H."/>
            <person name="Marechal E."/>
            <person name="Bowler C."/>
            <person name="Muto M."/>
            <person name="Sunaga Y."/>
            <person name="Tanaka M."/>
            <person name="Yoshino T."/>
            <person name="Taniguchi T."/>
            <person name="Fukuda Y."/>
            <person name="Nemoto M."/>
            <person name="Matsumoto M."/>
            <person name="Wong P.S."/>
            <person name="Aburatani S."/>
            <person name="Fujibuchi W."/>
        </authorList>
    </citation>
    <scope>NUCLEOTIDE SEQUENCE [LARGE SCALE GENOMIC DNA]</scope>
    <source>
        <strain evidence="15 16">JPCC DA0580</strain>
    </source>
</reference>
<dbReference type="GO" id="GO:0005789">
    <property type="term" value="C:endoplasmic reticulum membrane"/>
    <property type="evidence" value="ECO:0007669"/>
    <property type="project" value="UniProtKB-SubCell"/>
</dbReference>
<organism evidence="15 16">
    <name type="scientific">Fistulifera solaris</name>
    <name type="common">Oleaginous diatom</name>
    <dbReference type="NCBI Taxonomy" id="1519565"/>
    <lineage>
        <taxon>Eukaryota</taxon>
        <taxon>Sar</taxon>
        <taxon>Stramenopiles</taxon>
        <taxon>Ochrophyta</taxon>
        <taxon>Bacillariophyta</taxon>
        <taxon>Bacillariophyceae</taxon>
        <taxon>Bacillariophycidae</taxon>
        <taxon>Naviculales</taxon>
        <taxon>Naviculaceae</taxon>
        <taxon>Fistulifera</taxon>
    </lineage>
</organism>
<gene>
    <name evidence="15" type="ORF">FisN_3Hh339</name>
</gene>
<dbReference type="Pfam" id="PF03982">
    <property type="entry name" value="DAGAT"/>
    <property type="match status" value="1"/>
</dbReference>
<name>A0A1Z5JQ72_FISSO</name>
<evidence type="ECO:0000256" key="9">
    <source>
        <dbReference type="ARBA" id="ARBA00022824"/>
    </source>
</evidence>
<protein>
    <recommendedName>
        <fullName evidence="14">Acyltransferase</fullName>
        <ecNumber evidence="14">2.3.1.-</ecNumber>
    </recommendedName>
</protein>
<dbReference type="Proteomes" id="UP000198406">
    <property type="component" value="Unassembled WGS sequence"/>
</dbReference>
<comment type="pathway">
    <text evidence="2">Glycerolipid metabolism; triacylglycerol biosynthesis.</text>
</comment>
<dbReference type="CDD" id="cd07987">
    <property type="entry name" value="LPLAT_MGAT-like"/>
    <property type="match status" value="1"/>
</dbReference>
<dbReference type="SUPFAM" id="SSF69593">
    <property type="entry name" value="Glycerol-3-phosphate (1)-acyltransferase"/>
    <property type="match status" value="1"/>
</dbReference>
<keyword evidence="9 14" id="KW-0256">Endoplasmic reticulum</keyword>
<evidence type="ECO:0000256" key="14">
    <source>
        <dbReference type="RuleBase" id="RU367023"/>
    </source>
</evidence>
<evidence type="ECO:0000256" key="6">
    <source>
        <dbReference type="ARBA" id="ARBA00022679"/>
    </source>
</evidence>
<comment type="subcellular location">
    <subcellularLocation>
        <location evidence="1 14">Endoplasmic reticulum membrane</location>
        <topology evidence="1 14">Multi-pass membrane protein</topology>
    </subcellularLocation>
</comment>
<evidence type="ECO:0000256" key="4">
    <source>
        <dbReference type="ARBA" id="ARBA00005420"/>
    </source>
</evidence>
<keyword evidence="10 14" id="KW-1133">Transmembrane helix</keyword>
<evidence type="ECO:0000256" key="12">
    <source>
        <dbReference type="ARBA" id="ARBA00023136"/>
    </source>
</evidence>
<evidence type="ECO:0000256" key="8">
    <source>
        <dbReference type="ARBA" id="ARBA00022798"/>
    </source>
</evidence>
<dbReference type="EC" id="2.3.1.-" evidence="14"/>
<comment type="pathway">
    <text evidence="3">Lipid metabolism.</text>
</comment>
<evidence type="ECO:0000256" key="5">
    <source>
        <dbReference type="ARBA" id="ARBA00022516"/>
    </source>
</evidence>
<evidence type="ECO:0000256" key="11">
    <source>
        <dbReference type="ARBA" id="ARBA00023098"/>
    </source>
</evidence>
<evidence type="ECO:0000256" key="10">
    <source>
        <dbReference type="ARBA" id="ARBA00022989"/>
    </source>
</evidence>
<keyword evidence="7 14" id="KW-0812">Transmembrane</keyword>
<accession>A0A1Z5JQ72</accession>
<keyword evidence="16" id="KW-1185">Reference proteome</keyword>
<dbReference type="PANTHER" id="PTHR12317">
    <property type="entry name" value="DIACYLGLYCEROL O-ACYLTRANSFERASE"/>
    <property type="match status" value="1"/>
</dbReference>
<keyword evidence="13 15" id="KW-0012">Acyltransferase</keyword>
<keyword evidence="11" id="KW-0443">Lipid metabolism</keyword>
<keyword evidence="8" id="KW-0319">Glycerol metabolism</keyword>
<evidence type="ECO:0000256" key="13">
    <source>
        <dbReference type="ARBA" id="ARBA00023315"/>
    </source>
</evidence>
<dbReference type="EMBL" id="BDSP01000102">
    <property type="protein sequence ID" value="GAX16180.1"/>
    <property type="molecule type" value="Genomic_DNA"/>
</dbReference>
<dbReference type="GO" id="GO:0019432">
    <property type="term" value="P:triglyceride biosynthetic process"/>
    <property type="evidence" value="ECO:0007669"/>
    <property type="project" value="TreeGrafter"/>
</dbReference>